<keyword evidence="10" id="KW-1185">Reference proteome</keyword>
<dbReference type="OrthoDB" id="9815006at2"/>
<dbReference type="InterPro" id="IPR006119">
    <property type="entry name" value="Resolv_N"/>
</dbReference>
<evidence type="ECO:0000256" key="3">
    <source>
        <dbReference type="ARBA" id="ARBA00023172"/>
    </source>
</evidence>
<dbReference type="PROSITE" id="PS00397">
    <property type="entry name" value="RECOMBINASES_1"/>
    <property type="match status" value="1"/>
</dbReference>
<evidence type="ECO:0000256" key="2">
    <source>
        <dbReference type="ARBA" id="ARBA00023125"/>
    </source>
</evidence>
<dbReference type="InterPro" id="IPR025827">
    <property type="entry name" value="Zn_ribbon_recom_dom"/>
</dbReference>
<dbReference type="InterPro" id="IPR050639">
    <property type="entry name" value="SSR_resolvase"/>
</dbReference>
<dbReference type="Pfam" id="PF13408">
    <property type="entry name" value="Zn_ribbon_recom"/>
    <property type="match status" value="1"/>
</dbReference>
<dbReference type="GO" id="GO:0015074">
    <property type="term" value="P:DNA integration"/>
    <property type="evidence" value="ECO:0007669"/>
    <property type="project" value="UniProtKB-KW"/>
</dbReference>
<dbReference type="AlphaFoldDB" id="A0A3N0BRS7"/>
<comment type="caution">
    <text evidence="9">The sequence shown here is derived from an EMBL/GenBank/DDBJ whole genome shotgun (WGS) entry which is preliminary data.</text>
</comment>
<evidence type="ECO:0000256" key="1">
    <source>
        <dbReference type="ARBA" id="ARBA00022908"/>
    </source>
</evidence>
<dbReference type="PROSITE" id="PS51736">
    <property type="entry name" value="RECOMBINASES_3"/>
    <property type="match status" value="1"/>
</dbReference>
<dbReference type="Gene3D" id="3.40.50.1390">
    <property type="entry name" value="Resolvase, N-terminal catalytic domain"/>
    <property type="match status" value="1"/>
</dbReference>
<protein>
    <submittedName>
        <fullName evidence="9">Recombinase family protein</fullName>
    </submittedName>
</protein>
<feature type="active site" description="O-(5'-phospho-DNA)-serine intermediate" evidence="4 5">
    <location>
        <position position="11"/>
    </location>
</feature>
<evidence type="ECO:0000313" key="9">
    <source>
        <dbReference type="EMBL" id="RNL51774.1"/>
    </source>
</evidence>
<dbReference type="InterPro" id="IPR036162">
    <property type="entry name" value="Resolvase-like_N_sf"/>
</dbReference>
<dbReference type="InterPro" id="IPR011109">
    <property type="entry name" value="DNA_bind_recombinase_dom"/>
</dbReference>
<keyword evidence="1" id="KW-0229">DNA integration</keyword>
<name>A0A3N0BRS7_9SPHI</name>
<keyword evidence="6" id="KW-0175">Coiled coil</keyword>
<accession>A0A3N0BRS7</accession>
<reference evidence="9 10" key="1">
    <citation type="submission" date="2018-10" db="EMBL/GenBank/DDBJ databases">
        <title>Genome sequencing of Pedobacter jejuensis TNB23.</title>
        <authorList>
            <person name="Cho Y.-J."/>
            <person name="Cho A."/>
            <person name="Kim O.-S."/>
        </authorList>
    </citation>
    <scope>NUCLEOTIDE SEQUENCE [LARGE SCALE GENOMIC DNA]</scope>
    <source>
        <strain evidence="9 10">TNB23</strain>
    </source>
</reference>
<dbReference type="GO" id="GO:0003677">
    <property type="term" value="F:DNA binding"/>
    <property type="evidence" value="ECO:0007669"/>
    <property type="project" value="UniProtKB-KW"/>
</dbReference>
<dbReference type="EMBL" id="RBEE01000028">
    <property type="protein sequence ID" value="RNL51774.1"/>
    <property type="molecule type" value="Genomic_DNA"/>
</dbReference>
<sequence>MKVADLYIRVSTDEQADKGYSQRDQDERLRKYCELNSIKVRKVIFEDHSAKTFIRPRWTQYLGEIRKNKGKGADLVLFTKWDRFSRNAGDAYQMIAVLMKLGIEPQAVEQPLNLEIPENKIMLAFYLAAPEVENDRRALNVKQGMRRARKEGRYMGVAPVGFDNKTREDGSKYIAHNPKEAPFIQWIFNTIADGVFAPDQIRKMANEKGFMISRMNFYREIRNPVYCGKIVVKKYKDEEEQWVNGLHEPLISEKLFYKVQDILNGRTKVMRVQAVKINEGLPLQGFLQCATCDRQLTGSASKGKKGGYYYYYHAQAVYGCGCRYKADEVNKAILSELVKFIPIPGMNELYKLIVMDVYKQSRGGAFNERKEIVEQIDKLNSKLANARELLFDEKLDHSDFSIMKKECEEKIKRLEASLTEVKAQKSNTMSIDNMLIKAIEALSRLKDIYEEGNALTKREVLGSIYREKLRFDGKEYRTPRLNEAAHLIYQINKKLRVNKNGKDRKPLRLSRAVLGAGIEPARL</sequence>
<evidence type="ECO:0000313" key="10">
    <source>
        <dbReference type="Proteomes" id="UP000274046"/>
    </source>
</evidence>
<dbReference type="Proteomes" id="UP000274046">
    <property type="component" value="Unassembled WGS sequence"/>
</dbReference>
<dbReference type="PANTHER" id="PTHR30461:SF23">
    <property type="entry name" value="DNA RECOMBINASE-RELATED"/>
    <property type="match status" value="1"/>
</dbReference>
<feature type="domain" description="Recombinase" evidence="8">
    <location>
        <begin position="159"/>
        <end position="269"/>
    </location>
</feature>
<dbReference type="Gene3D" id="3.90.1750.20">
    <property type="entry name" value="Putative Large Serine Recombinase, Chain B, Domain 2"/>
    <property type="match status" value="1"/>
</dbReference>
<dbReference type="SMART" id="SM00857">
    <property type="entry name" value="Resolvase"/>
    <property type="match status" value="1"/>
</dbReference>
<dbReference type="InterPro" id="IPR006118">
    <property type="entry name" value="Recombinase_CS"/>
</dbReference>
<organism evidence="9 10">
    <name type="scientific">Pedobacter jejuensis</name>
    <dbReference type="NCBI Taxonomy" id="1268550"/>
    <lineage>
        <taxon>Bacteria</taxon>
        <taxon>Pseudomonadati</taxon>
        <taxon>Bacteroidota</taxon>
        <taxon>Sphingobacteriia</taxon>
        <taxon>Sphingobacteriales</taxon>
        <taxon>Sphingobacteriaceae</taxon>
        <taxon>Pedobacter</taxon>
    </lineage>
</organism>
<dbReference type="PROSITE" id="PS51737">
    <property type="entry name" value="RECOMBINASE_DNA_BIND"/>
    <property type="match status" value="1"/>
</dbReference>
<evidence type="ECO:0000256" key="6">
    <source>
        <dbReference type="SAM" id="Coils"/>
    </source>
</evidence>
<gene>
    <name evidence="9" type="ORF">D7004_13945</name>
</gene>
<dbReference type="CDD" id="cd00338">
    <property type="entry name" value="Ser_Recombinase"/>
    <property type="match status" value="1"/>
</dbReference>
<dbReference type="InterPro" id="IPR038109">
    <property type="entry name" value="DNA_bind_recomb_sf"/>
</dbReference>
<dbReference type="SUPFAM" id="SSF53041">
    <property type="entry name" value="Resolvase-like"/>
    <property type="match status" value="1"/>
</dbReference>
<proteinExistence type="predicted"/>
<evidence type="ECO:0000259" key="8">
    <source>
        <dbReference type="PROSITE" id="PS51737"/>
    </source>
</evidence>
<evidence type="ECO:0000259" key="7">
    <source>
        <dbReference type="PROSITE" id="PS51736"/>
    </source>
</evidence>
<dbReference type="RefSeq" id="WP_123206481.1">
    <property type="nucleotide sequence ID" value="NZ_RBEE01000028.1"/>
</dbReference>
<dbReference type="PANTHER" id="PTHR30461">
    <property type="entry name" value="DNA-INVERTASE FROM LAMBDOID PROPHAGE"/>
    <property type="match status" value="1"/>
</dbReference>
<feature type="coiled-coil region" evidence="6">
    <location>
        <begin position="369"/>
        <end position="424"/>
    </location>
</feature>
<keyword evidence="2" id="KW-0238">DNA-binding</keyword>
<dbReference type="Pfam" id="PF07508">
    <property type="entry name" value="Recombinase"/>
    <property type="match status" value="1"/>
</dbReference>
<keyword evidence="3" id="KW-0233">DNA recombination</keyword>
<feature type="domain" description="Resolvase/invertase-type recombinase catalytic" evidence="7">
    <location>
        <begin position="3"/>
        <end position="152"/>
    </location>
</feature>
<evidence type="ECO:0000256" key="4">
    <source>
        <dbReference type="PIRSR" id="PIRSR606118-50"/>
    </source>
</evidence>
<dbReference type="GO" id="GO:0000150">
    <property type="term" value="F:DNA strand exchange activity"/>
    <property type="evidence" value="ECO:0007669"/>
    <property type="project" value="InterPro"/>
</dbReference>
<dbReference type="Pfam" id="PF00239">
    <property type="entry name" value="Resolvase"/>
    <property type="match status" value="1"/>
</dbReference>
<evidence type="ECO:0000256" key="5">
    <source>
        <dbReference type="PROSITE-ProRule" id="PRU10137"/>
    </source>
</evidence>